<keyword evidence="2" id="KW-1185">Reference proteome</keyword>
<evidence type="ECO:0000313" key="1">
    <source>
        <dbReference type="EMBL" id="ETW76723.1"/>
    </source>
</evidence>
<dbReference type="OrthoDB" id="128646at2759"/>
<evidence type="ECO:0000313" key="2">
    <source>
        <dbReference type="Proteomes" id="UP000030671"/>
    </source>
</evidence>
<organism evidence="1 2">
    <name type="scientific">Heterobasidion irregulare (strain TC 32-1)</name>
    <dbReference type="NCBI Taxonomy" id="747525"/>
    <lineage>
        <taxon>Eukaryota</taxon>
        <taxon>Fungi</taxon>
        <taxon>Dikarya</taxon>
        <taxon>Basidiomycota</taxon>
        <taxon>Agaricomycotina</taxon>
        <taxon>Agaricomycetes</taxon>
        <taxon>Russulales</taxon>
        <taxon>Bondarzewiaceae</taxon>
        <taxon>Heterobasidion</taxon>
        <taxon>Heterobasidion annosum species complex</taxon>
    </lineage>
</organism>
<proteinExistence type="predicted"/>
<reference evidence="1 2" key="1">
    <citation type="journal article" date="2012" name="New Phytol.">
        <title>Insight into trade-off between wood decay and parasitism from the genome of a fungal forest pathogen.</title>
        <authorList>
            <person name="Olson A."/>
            <person name="Aerts A."/>
            <person name="Asiegbu F."/>
            <person name="Belbahri L."/>
            <person name="Bouzid O."/>
            <person name="Broberg A."/>
            <person name="Canback B."/>
            <person name="Coutinho P.M."/>
            <person name="Cullen D."/>
            <person name="Dalman K."/>
            <person name="Deflorio G."/>
            <person name="van Diepen L.T."/>
            <person name="Dunand C."/>
            <person name="Duplessis S."/>
            <person name="Durling M."/>
            <person name="Gonthier P."/>
            <person name="Grimwood J."/>
            <person name="Fossdal C.G."/>
            <person name="Hansson D."/>
            <person name="Henrissat B."/>
            <person name="Hietala A."/>
            <person name="Himmelstrand K."/>
            <person name="Hoffmeister D."/>
            <person name="Hogberg N."/>
            <person name="James T.Y."/>
            <person name="Karlsson M."/>
            <person name="Kohler A."/>
            <person name="Kues U."/>
            <person name="Lee Y.H."/>
            <person name="Lin Y.C."/>
            <person name="Lind M."/>
            <person name="Lindquist E."/>
            <person name="Lombard V."/>
            <person name="Lucas S."/>
            <person name="Lunden K."/>
            <person name="Morin E."/>
            <person name="Murat C."/>
            <person name="Park J."/>
            <person name="Raffaello T."/>
            <person name="Rouze P."/>
            <person name="Salamov A."/>
            <person name="Schmutz J."/>
            <person name="Solheim H."/>
            <person name="Stahlberg J."/>
            <person name="Velez H."/>
            <person name="de Vries R.P."/>
            <person name="Wiebenga A."/>
            <person name="Woodward S."/>
            <person name="Yakovlev I."/>
            <person name="Garbelotto M."/>
            <person name="Martin F."/>
            <person name="Grigoriev I.V."/>
            <person name="Stenlid J."/>
        </authorList>
    </citation>
    <scope>NUCLEOTIDE SEQUENCE [LARGE SCALE GENOMIC DNA]</scope>
    <source>
        <strain evidence="1 2">TC 32-1</strain>
    </source>
</reference>
<dbReference type="HOGENOM" id="CLU_000384_32_3_1"/>
<dbReference type="Proteomes" id="UP000030671">
    <property type="component" value="Unassembled WGS sequence"/>
</dbReference>
<accession>W4JT57</accession>
<dbReference type="RefSeq" id="XP_009551164.1">
    <property type="nucleotide sequence ID" value="XM_009552869.1"/>
</dbReference>
<protein>
    <submittedName>
        <fullName evidence="1">Uncharacterized protein</fullName>
    </submittedName>
</protein>
<dbReference type="KEGG" id="hir:HETIRDRAFT_53073"/>
<name>W4JT57_HETIT</name>
<dbReference type="GeneID" id="20678238"/>
<dbReference type="AlphaFoldDB" id="W4JT57"/>
<gene>
    <name evidence="1" type="ORF">HETIRDRAFT_53073</name>
</gene>
<sequence>MTILNRIQNTGAKATINSACKGVIVNETWVKKHRFPMYSLNHPICIHNIDDTINKAGLI</sequence>
<dbReference type="InParanoid" id="W4JT57"/>
<dbReference type="EMBL" id="KI925464">
    <property type="protein sequence ID" value="ETW76723.1"/>
    <property type="molecule type" value="Genomic_DNA"/>
</dbReference>